<reference evidence="1" key="1">
    <citation type="submission" date="2020-06" db="EMBL/GenBank/DDBJ databases">
        <title>WGS assembly of Ceratodon purpureus strain R40.</title>
        <authorList>
            <person name="Carey S.B."/>
            <person name="Jenkins J."/>
            <person name="Shu S."/>
            <person name="Lovell J.T."/>
            <person name="Sreedasyam A."/>
            <person name="Maumus F."/>
            <person name="Tiley G.P."/>
            <person name="Fernandez-Pozo N."/>
            <person name="Barry K."/>
            <person name="Chen C."/>
            <person name="Wang M."/>
            <person name="Lipzen A."/>
            <person name="Daum C."/>
            <person name="Saski C.A."/>
            <person name="Payton A.C."/>
            <person name="Mcbreen J.C."/>
            <person name="Conrad R.E."/>
            <person name="Kollar L.M."/>
            <person name="Olsson S."/>
            <person name="Huttunen S."/>
            <person name="Landis J.B."/>
            <person name="Wickett N.J."/>
            <person name="Johnson M.G."/>
            <person name="Rensing S.A."/>
            <person name="Grimwood J."/>
            <person name="Schmutz J."/>
            <person name="Mcdaniel S.F."/>
        </authorList>
    </citation>
    <scope>NUCLEOTIDE SEQUENCE</scope>
    <source>
        <strain evidence="1">R40</strain>
    </source>
</reference>
<evidence type="ECO:0000313" key="2">
    <source>
        <dbReference type="Proteomes" id="UP000822688"/>
    </source>
</evidence>
<organism evidence="1 2">
    <name type="scientific">Ceratodon purpureus</name>
    <name type="common">Fire moss</name>
    <name type="synonym">Dicranum purpureum</name>
    <dbReference type="NCBI Taxonomy" id="3225"/>
    <lineage>
        <taxon>Eukaryota</taxon>
        <taxon>Viridiplantae</taxon>
        <taxon>Streptophyta</taxon>
        <taxon>Embryophyta</taxon>
        <taxon>Bryophyta</taxon>
        <taxon>Bryophytina</taxon>
        <taxon>Bryopsida</taxon>
        <taxon>Dicranidae</taxon>
        <taxon>Pseudoditrichales</taxon>
        <taxon>Ditrichaceae</taxon>
        <taxon>Ceratodon</taxon>
    </lineage>
</organism>
<proteinExistence type="predicted"/>
<sequence>MDRKRLGQGFKPGFQGLLSGLLEQSIVCVGYDGDRRCGSENVNLLRQMRGWSCPLLLNLVVSSNVASASDLPLIGF</sequence>
<gene>
    <name evidence="1" type="ORF">KC19_VG047700</name>
</gene>
<dbReference type="EMBL" id="CM026426">
    <property type="protein sequence ID" value="KAG0571845.1"/>
    <property type="molecule type" value="Genomic_DNA"/>
</dbReference>
<protein>
    <submittedName>
        <fullName evidence="1">Uncharacterized protein</fullName>
    </submittedName>
</protein>
<accession>A0A8T0HM17</accession>
<evidence type="ECO:0000313" key="1">
    <source>
        <dbReference type="EMBL" id="KAG0571845.1"/>
    </source>
</evidence>
<comment type="caution">
    <text evidence="1">The sequence shown here is derived from an EMBL/GenBank/DDBJ whole genome shotgun (WGS) entry which is preliminary data.</text>
</comment>
<dbReference type="AlphaFoldDB" id="A0A8T0HM17"/>
<dbReference type="Proteomes" id="UP000822688">
    <property type="component" value="Chromosome V"/>
</dbReference>
<name>A0A8T0HM17_CERPU</name>
<keyword evidence="2" id="KW-1185">Reference proteome</keyword>